<evidence type="ECO:0000313" key="3">
    <source>
        <dbReference type="Proteomes" id="UP001558652"/>
    </source>
</evidence>
<dbReference type="AlphaFoldDB" id="A0ABD0YJT1"/>
<dbReference type="Proteomes" id="UP001558652">
    <property type="component" value="Unassembled WGS sequence"/>
</dbReference>
<protein>
    <submittedName>
        <fullName evidence="2">Uncharacterized protein</fullName>
    </submittedName>
</protein>
<keyword evidence="3" id="KW-1185">Reference proteome</keyword>
<evidence type="ECO:0000313" key="2">
    <source>
        <dbReference type="EMBL" id="KAL1115475.1"/>
    </source>
</evidence>
<reference evidence="2 3" key="1">
    <citation type="submission" date="2024-07" db="EMBL/GenBank/DDBJ databases">
        <title>Chromosome-level genome assembly of the water stick insect Ranatra chinensis (Heteroptera: Nepidae).</title>
        <authorList>
            <person name="Liu X."/>
        </authorList>
    </citation>
    <scope>NUCLEOTIDE SEQUENCE [LARGE SCALE GENOMIC DNA]</scope>
    <source>
        <strain evidence="2">Cailab_2021Rc</strain>
        <tissue evidence="2">Muscle</tissue>
    </source>
</reference>
<feature type="region of interest" description="Disordered" evidence="1">
    <location>
        <begin position="26"/>
        <end position="65"/>
    </location>
</feature>
<name>A0ABD0YJT1_9HEMI</name>
<gene>
    <name evidence="2" type="ORF">AAG570_007505</name>
</gene>
<accession>A0ABD0YJT1</accession>
<comment type="caution">
    <text evidence="2">The sequence shown here is derived from an EMBL/GenBank/DDBJ whole genome shotgun (WGS) entry which is preliminary data.</text>
</comment>
<proteinExistence type="predicted"/>
<dbReference type="EMBL" id="JBFDAA010000020">
    <property type="protein sequence ID" value="KAL1115475.1"/>
    <property type="molecule type" value="Genomic_DNA"/>
</dbReference>
<organism evidence="2 3">
    <name type="scientific">Ranatra chinensis</name>
    <dbReference type="NCBI Taxonomy" id="642074"/>
    <lineage>
        <taxon>Eukaryota</taxon>
        <taxon>Metazoa</taxon>
        <taxon>Ecdysozoa</taxon>
        <taxon>Arthropoda</taxon>
        <taxon>Hexapoda</taxon>
        <taxon>Insecta</taxon>
        <taxon>Pterygota</taxon>
        <taxon>Neoptera</taxon>
        <taxon>Paraneoptera</taxon>
        <taxon>Hemiptera</taxon>
        <taxon>Heteroptera</taxon>
        <taxon>Panheteroptera</taxon>
        <taxon>Nepomorpha</taxon>
        <taxon>Nepidae</taxon>
        <taxon>Ranatrinae</taxon>
        <taxon>Ranatra</taxon>
    </lineage>
</organism>
<sequence>MEPVAGEVIALVEDVHFDQVFLLNGTAPDNAVDNDKTAGDASTPVASDYDHNHHRQSSTEPVSALGRHLQPERLWVITVYDYGRAAFVYPRNQLYRDHPQSLRLKMASKRRNTFYKNKKQETTEIA</sequence>
<evidence type="ECO:0000256" key="1">
    <source>
        <dbReference type="SAM" id="MobiDB-lite"/>
    </source>
</evidence>